<feature type="signal peptide" evidence="6">
    <location>
        <begin position="1"/>
        <end position="19"/>
    </location>
</feature>
<sequence length="594" mass="64859">MHQMTSLLLHGALVVSAHPRIPECRESYSTQGWPSKSTWQALNSSLSGKLLAPLPPAIVCDSARPEYDEPACKSLGKVWPITTFMNDDPLLLHQSNWQNDTCIPPTLFNGTNTCDPKPFAKCVVNASTAEHVVDAVRFANKHNLHISVKNTGHDYLGRSTFPQGFQIWTHHLKGIQVHSDFRGKGPAITVGSGNVYGEIYNETAKHKVLSVGGAYASVGVGGHFTGGGHSPLGALYGLAVDNALEMTVVTPSGELVTANEDEHADLFWAMRGAGSSTFGILINVTEKVYPDEHPAVSFTLAFNSTQDEAEKNNNTNFYNLLADVHEQLISWSDNNINGYHAWGPASQIAQIMTGVSPSSSSSGPIPMGFLFNGWSLNQTLQQTNTTFAKFQSLLNSTTGVKGTLQLQSVPSANALLNKDLSGPAGMNGHIASWMWDKPAMLNRTGLLSLFRAVEPNGVRGIITSGPAVRDFLHPNSVSVTPAWRRTYQHTAAGIGWEHGNSTAAKEARKRTDEIRTLLRDHAPSMGACINEADAEEPEYGKAFFGEENFKRLLKLKREWDPKGVFWCKPCVGYEDWEFDEGSGQLCRVRNEGVW</sequence>
<dbReference type="InterPro" id="IPR050416">
    <property type="entry name" value="FAD-linked_Oxidoreductase"/>
</dbReference>
<keyword evidence="3" id="KW-0285">Flavoprotein</keyword>
<evidence type="ECO:0000256" key="6">
    <source>
        <dbReference type="SAM" id="SignalP"/>
    </source>
</evidence>
<keyword evidence="5" id="KW-0560">Oxidoreductase</keyword>
<comment type="caution">
    <text evidence="8">The sequence shown here is derived from an EMBL/GenBank/DDBJ whole genome shotgun (WGS) entry which is preliminary data.</text>
</comment>
<proteinExistence type="inferred from homology"/>
<comment type="similarity">
    <text evidence="2">Belongs to the oxygen-dependent FAD-linked oxidoreductase family.</text>
</comment>
<dbReference type="AlphaFoldDB" id="A0A8H6RK62"/>
<evidence type="ECO:0000256" key="2">
    <source>
        <dbReference type="ARBA" id="ARBA00005466"/>
    </source>
</evidence>
<dbReference type="PROSITE" id="PS51387">
    <property type="entry name" value="FAD_PCMH"/>
    <property type="match status" value="1"/>
</dbReference>
<reference evidence="8" key="1">
    <citation type="submission" date="2020-04" db="EMBL/GenBank/DDBJ databases">
        <title>Draft genome resource of the tomato pathogen Pseudocercospora fuligena.</title>
        <authorList>
            <person name="Zaccaron A."/>
        </authorList>
    </citation>
    <scope>NUCLEOTIDE SEQUENCE</scope>
    <source>
        <strain evidence="8">PF001</strain>
    </source>
</reference>
<evidence type="ECO:0000256" key="3">
    <source>
        <dbReference type="ARBA" id="ARBA00022630"/>
    </source>
</evidence>
<name>A0A8H6RK62_9PEZI</name>
<dbReference type="InterPro" id="IPR016169">
    <property type="entry name" value="FAD-bd_PCMH_sub2"/>
</dbReference>
<evidence type="ECO:0000256" key="1">
    <source>
        <dbReference type="ARBA" id="ARBA00001974"/>
    </source>
</evidence>
<dbReference type="InterPro" id="IPR016166">
    <property type="entry name" value="FAD-bd_PCMH"/>
</dbReference>
<organism evidence="8 9">
    <name type="scientific">Pseudocercospora fuligena</name>
    <dbReference type="NCBI Taxonomy" id="685502"/>
    <lineage>
        <taxon>Eukaryota</taxon>
        <taxon>Fungi</taxon>
        <taxon>Dikarya</taxon>
        <taxon>Ascomycota</taxon>
        <taxon>Pezizomycotina</taxon>
        <taxon>Dothideomycetes</taxon>
        <taxon>Dothideomycetidae</taxon>
        <taxon>Mycosphaerellales</taxon>
        <taxon>Mycosphaerellaceae</taxon>
        <taxon>Pseudocercospora</taxon>
    </lineage>
</organism>
<dbReference type="InterPro" id="IPR036318">
    <property type="entry name" value="FAD-bd_PCMH-like_sf"/>
</dbReference>
<keyword evidence="9" id="KW-1185">Reference proteome</keyword>
<dbReference type="EMBL" id="JABCIY010000151">
    <property type="protein sequence ID" value="KAF7192067.1"/>
    <property type="molecule type" value="Genomic_DNA"/>
</dbReference>
<gene>
    <name evidence="8" type="ORF">HII31_06712</name>
</gene>
<evidence type="ECO:0000313" key="8">
    <source>
        <dbReference type="EMBL" id="KAF7192067.1"/>
    </source>
</evidence>
<dbReference type="GO" id="GO:0071949">
    <property type="term" value="F:FAD binding"/>
    <property type="evidence" value="ECO:0007669"/>
    <property type="project" value="InterPro"/>
</dbReference>
<dbReference type="InterPro" id="IPR006094">
    <property type="entry name" value="Oxid_FAD_bind_N"/>
</dbReference>
<evidence type="ECO:0000313" key="9">
    <source>
        <dbReference type="Proteomes" id="UP000660729"/>
    </source>
</evidence>
<evidence type="ECO:0000256" key="5">
    <source>
        <dbReference type="ARBA" id="ARBA00023002"/>
    </source>
</evidence>
<dbReference type="OrthoDB" id="9983560at2759"/>
<dbReference type="Pfam" id="PF08031">
    <property type="entry name" value="BBE"/>
    <property type="match status" value="1"/>
</dbReference>
<dbReference type="PANTHER" id="PTHR42973">
    <property type="entry name" value="BINDING OXIDOREDUCTASE, PUTATIVE (AFU_ORTHOLOGUE AFUA_1G17690)-RELATED"/>
    <property type="match status" value="1"/>
</dbReference>
<evidence type="ECO:0000256" key="4">
    <source>
        <dbReference type="ARBA" id="ARBA00022827"/>
    </source>
</evidence>
<keyword evidence="6" id="KW-0732">Signal</keyword>
<evidence type="ECO:0000259" key="7">
    <source>
        <dbReference type="PROSITE" id="PS51387"/>
    </source>
</evidence>
<dbReference type="PANTHER" id="PTHR42973:SF39">
    <property type="entry name" value="FAD-BINDING PCMH-TYPE DOMAIN-CONTAINING PROTEIN"/>
    <property type="match status" value="1"/>
</dbReference>
<protein>
    <submittedName>
        <fullName evidence="8">Putative FAD-linked oxidoreductase</fullName>
    </submittedName>
</protein>
<keyword evidence="4" id="KW-0274">FAD</keyword>
<comment type="cofactor">
    <cofactor evidence="1">
        <name>FAD</name>
        <dbReference type="ChEBI" id="CHEBI:57692"/>
    </cofactor>
</comment>
<feature type="domain" description="FAD-binding PCMH-type" evidence="7">
    <location>
        <begin position="116"/>
        <end position="291"/>
    </location>
</feature>
<dbReference type="SUPFAM" id="SSF56176">
    <property type="entry name" value="FAD-binding/transporter-associated domain-like"/>
    <property type="match status" value="1"/>
</dbReference>
<dbReference type="GO" id="GO:0016491">
    <property type="term" value="F:oxidoreductase activity"/>
    <property type="evidence" value="ECO:0007669"/>
    <property type="project" value="UniProtKB-KW"/>
</dbReference>
<accession>A0A8H6RK62</accession>
<dbReference type="Pfam" id="PF01565">
    <property type="entry name" value="FAD_binding_4"/>
    <property type="match status" value="1"/>
</dbReference>
<dbReference type="Proteomes" id="UP000660729">
    <property type="component" value="Unassembled WGS sequence"/>
</dbReference>
<dbReference type="InterPro" id="IPR012951">
    <property type="entry name" value="BBE"/>
</dbReference>
<feature type="chain" id="PRO_5034789306" evidence="6">
    <location>
        <begin position="20"/>
        <end position="594"/>
    </location>
</feature>
<dbReference type="Gene3D" id="3.30.465.10">
    <property type="match status" value="2"/>
</dbReference>